<reference evidence="1 2" key="1">
    <citation type="submission" date="2015-04" db="EMBL/GenBank/DDBJ databases">
        <title>Complete genome sequence of Schizopora paradoxa KUC8140, a cosmopolitan wood degrader in East Asia.</title>
        <authorList>
            <consortium name="DOE Joint Genome Institute"/>
            <person name="Min B."/>
            <person name="Park H."/>
            <person name="Jang Y."/>
            <person name="Kim J.-J."/>
            <person name="Kim K.H."/>
            <person name="Pangilinan J."/>
            <person name="Lipzen A."/>
            <person name="Riley R."/>
            <person name="Grigoriev I.V."/>
            <person name="Spatafora J.W."/>
            <person name="Choi I.-G."/>
        </authorList>
    </citation>
    <scope>NUCLEOTIDE SEQUENCE [LARGE SCALE GENOMIC DNA]</scope>
    <source>
        <strain evidence="1 2">KUC8140</strain>
    </source>
</reference>
<keyword evidence="2" id="KW-1185">Reference proteome</keyword>
<proteinExistence type="predicted"/>
<name>A0A0H2RW15_9AGAM</name>
<organism evidence="1 2">
    <name type="scientific">Schizopora paradoxa</name>
    <dbReference type="NCBI Taxonomy" id="27342"/>
    <lineage>
        <taxon>Eukaryota</taxon>
        <taxon>Fungi</taxon>
        <taxon>Dikarya</taxon>
        <taxon>Basidiomycota</taxon>
        <taxon>Agaricomycotina</taxon>
        <taxon>Agaricomycetes</taxon>
        <taxon>Hymenochaetales</taxon>
        <taxon>Schizoporaceae</taxon>
        <taxon>Schizopora</taxon>
    </lineage>
</organism>
<evidence type="ECO:0000313" key="1">
    <source>
        <dbReference type="EMBL" id="KLO15817.1"/>
    </source>
</evidence>
<dbReference type="InParanoid" id="A0A0H2RW15"/>
<evidence type="ECO:0000313" key="2">
    <source>
        <dbReference type="Proteomes" id="UP000053477"/>
    </source>
</evidence>
<accession>A0A0H2RW15</accession>
<protein>
    <submittedName>
        <fullName evidence="1">Uncharacterized protein</fullName>
    </submittedName>
</protein>
<gene>
    <name evidence="1" type="ORF">SCHPADRAFT_244654</name>
</gene>
<dbReference type="AlphaFoldDB" id="A0A0H2RW15"/>
<sequence>MSRRSSSTISADLFSHVQGSLGLARVETSSSISSDATARNLPGAGRTVGLFLDWLGDRLEAFLNKKAVEKGLGPEAVGQQIRHLRRHHLTTFEMRHEVTEGASSHSEGRALKRLCRKLLKYASSKLLSTQIKALDEIIDLATQDPVVRREFAGSKLGYLALRYNEPYIRTSTSRALSSITEVQTHDIWSGLISSLLPNKCGSQWSYPHADMMESIKMSLSRSETSFIAARYLLHAVQQVSSYSGTAASFLQYKIWPHYVGVTASNPSIIEWSNLDVCLRAVPDLVHTERYWIIPISLSNLVRFLVRAAHREPFLVSNLLAKPKLIKWTNEHDGGINVRFEELESRLDTHAGFYIRLWNELTGSADINTQLSFIRNTVLSGSTKRFLTSTILNDERMIAYCHFRLENCRWEHTALTFCALEDGPSEECWSTIVSASEALVSHLYRQVLSIPLYSNA</sequence>
<dbReference type="EMBL" id="KQ085924">
    <property type="protein sequence ID" value="KLO15817.1"/>
    <property type="molecule type" value="Genomic_DNA"/>
</dbReference>
<dbReference type="Proteomes" id="UP000053477">
    <property type="component" value="Unassembled WGS sequence"/>
</dbReference>